<protein>
    <recommendedName>
        <fullName evidence="3">Lipoprotein</fullName>
    </recommendedName>
</protein>
<dbReference type="AlphaFoldDB" id="A0A540WXY2"/>
<dbReference type="Proteomes" id="UP000315369">
    <property type="component" value="Unassembled WGS sequence"/>
</dbReference>
<name>A0A540WXY2_9BACT</name>
<gene>
    <name evidence="1" type="ORF">FJV41_21895</name>
</gene>
<dbReference type="PROSITE" id="PS51257">
    <property type="entry name" value="PROKAR_LIPOPROTEIN"/>
    <property type="match status" value="1"/>
</dbReference>
<sequence length="86" mass="8792">MKNPLAWLVGMAALVLTVGCGPMEPDETLDTPSEDSAQTREVSAAATKTCREKCSDNLSSCNGRCGGNLGCLAGCSAVYSICISGC</sequence>
<organism evidence="1 2">
    <name type="scientific">Myxococcus llanfairpwllgwyngyllgogerychwyrndrobwllllantysiliogogogochensis</name>
    <dbReference type="NCBI Taxonomy" id="2590453"/>
    <lineage>
        <taxon>Bacteria</taxon>
        <taxon>Pseudomonadati</taxon>
        <taxon>Myxococcota</taxon>
        <taxon>Myxococcia</taxon>
        <taxon>Myxococcales</taxon>
        <taxon>Cystobacterineae</taxon>
        <taxon>Myxococcaceae</taxon>
        <taxon>Myxococcus</taxon>
    </lineage>
</organism>
<evidence type="ECO:0000313" key="2">
    <source>
        <dbReference type="Proteomes" id="UP000315369"/>
    </source>
</evidence>
<dbReference type="RefSeq" id="WP_141644473.1">
    <property type="nucleotide sequence ID" value="NZ_VIFM01000087.1"/>
</dbReference>
<proteinExistence type="predicted"/>
<accession>A0A540WXY2</accession>
<keyword evidence="2" id="KW-1185">Reference proteome</keyword>
<reference evidence="1 2" key="1">
    <citation type="submission" date="2019-06" db="EMBL/GenBank/DDBJ databases">
        <authorList>
            <person name="Livingstone P."/>
            <person name="Whitworth D."/>
        </authorList>
    </citation>
    <scope>NUCLEOTIDE SEQUENCE [LARGE SCALE GENOMIC DNA]</scope>
    <source>
        <strain evidence="1 2">AM401</strain>
    </source>
</reference>
<evidence type="ECO:0000313" key="1">
    <source>
        <dbReference type="EMBL" id="TQF13800.1"/>
    </source>
</evidence>
<dbReference type="EMBL" id="VIFM01000087">
    <property type="protein sequence ID" value="TQF13800.1"/>
    <property type="molecule type" value="Genomic_DNA"/>
</dbReference>
<comment type="caution">
    <text evidence="1">The sequence shown here is derived from an EMBL/GenBank/DDBJ whole genome shotgun (WGS) entry which is preliminary data.</text>
</comment>
<evidence type="ECO:0008006" key="3">
    <source>
        <dbReference type="Google" id="ProtNLM"/>
    </source>
</evidence>